<dbReference type="InterPro" id="IPR037066">
    <property type="entry name" value="Plug_dom_sf"/>
</dbReference>
<dbReference type="InterPro" id="IPR036942">
    <property type="entry name" value="Beta-barrel_TonB_sf"/>
</dbReference>
<evidence type="ECO:0000256" key="4">
    <source>
        <dbReference type="ARBA" id="ARBA00022692"/>
    </source>
</evidence>
<sequence>MQNMIQYILKALLTAIFVVGLVPYTTAQDRGVIEGQVIEAETGEPLIGVNVIVRGSALGASTNLDGKYKITNIRPGEYSIEIRYVGFEGKLFTGIQVNSGETTELNAELNPQVYSSDEELTIVGEAPIFDVEKSSSATTVSREQIEAAPVRKIDDVVGMQAGVIQDPTGIYIKGGRAYETGYVVDGVSAQDPLAGTGFGLDLGANAYSNVEVTTGGVGAEHGDVTSGVVSVQTRDGSDELEGSFTHKRDNFGQDNDRQSNFYQDIYELNLGGPEPITSAILPALEINIPGDMYFYFSGQASLSNEFTKTSADQVQSSIVGDNFFSPRQDNRWNGMMKLTYKIKSGMRLEAAYQRSLTVNQNTRMLQITGNDVQIRPGYQFPFQQDLDNANTYTHDSNLSYLKWTQTLSDRSFYDVQISRLFTRLRADANGRDWRPSIVDGEFDPQSIQTYPASEFQGTQPYGYAYILPGSGFINNGGIATLWHDHFAEEVVARGSFNQFFGDRNNQLTVGFEMKFNDYQWIDITRPWVGAPIEIAPGEFSETLRVGERFDAWRVKPKRGALYITDKIRYQGLIADVGLRFEYWAPGKYVDDLVNNPQAPIPDFVRDEYKEDTQKLFGMRFKTRILPKIRVSFPVRENQVLFFNYGHSTRVPHPTYVYSSLDPFYQNQSALPDLGNPNLNPEVDISYEIGLRNQITANDALNVTAFWRDKYDFVTTQTIVVDDPTGRPVNRAFRINGDYARSRGVELTYIKRYQDWAQGQIGITYSRAEGLSSTNNDNLQDITGEQLIGSNVETPLAWDRPWDIKGNITLTYDRPEPLFGLAPLNQMRLFLSAVARSGIRYTPQEFQGFSRNPVSGEQNWRPIYERVQDPALEFSETGPWWFYMDLNFRKWFTVADTEISAFLEISNLLNNENAAIVNPVTGKAYKDQYPSDTESLIALRDDRSYDMPNSSRDPRYLGPGGGGIPSYLNPANFLQQRQIMFGLSVNF</sequence>
<keyword evidence="4 8" id="KW-0812">Transmembrane</keyword>
<comment type="similarity">
    <text evidence="8">Belongs to the TonB-dependent receptor family.</text>
</comment>
<proteinExistence type="inferred from homology"/>
<keyword evidence="11" id="KW-1185">Reference proteome</keyword>
<dbReference type="Gene3D" id="2.170.130.10">
    <property type="entry name" value="TonB-dependent receptor, plug domain"/>
    <property type="match status" value="1"/>
</dbReference>
<evidence type="ECO:0000256" key="1">
    <source>
        <dbReference type="ARBA" id="ARBA00004571"/>
    </source>
</evidence>
<evidence type="ECO:0000259" key="9">
    <source>
        <dbReference type="Pfam" id="PF07715"/>
    </source>
</evidence>
<feature type="domain" description="TonB-dependent receptor plug" evidence="9">
    <location>
        <begin position="134"/>
        <end position="227"/>
    </location>
</feature>
<evidence type="ECO:0000256" key="2">
    <source>
        <dbReference type="ARBA" id="ARBA00022448"/>
    </source>
</evidence>
<dbReference type="PANTHER" id="PTHR30069">
    <property type="entry name" value="TONB-DEPENDENT OUTER MEMBRANE RECEPTOR"/>
    <property type="match status" value="1"/>
</dbReference>
<evidence type="ECO:0000313" key="11">
    <source>
        <dbReference type="Proteomes" id="UP000317557"/>
    </source>
</evidence>
<dbReference type="PANTHER" id="PTHR30069:SF29">
    <property type="entry name" value="HEMOGLOBIN AND HEMOGLOBIN-HAPTOGLOBIN-BINDING PROTEIN 1-RELATED"/>
    <property type="match status" value="1"/>
</dbReference>
<keyword evidence="5" id="KW-0732">Signal</keyword>
<keyword evidence="7 8" id="KW-0998">Cell outer membrane</keyword>
<protein>
    <submittedName>
        <fullName evidence="10">Outer membrane receptor proteins, mostly Fe transport</fullName>
    </submittedName>
</protein>
<dbReference type="Gene3D" id="2.60.40.1120">
    <property type="entry name" value="Carboxypeptidase-like, regulatory domain"/>
    <property type="match status" value="1"/>
</dbReference>
<comment type="subcellular location">
    <subcellularLocation>
        <location evidence="1 8">Cell outer membrane</location>
        <topology evidence="1 8">Multi-pass membrane protein</topology>
    </subcellularLocation>
</comment>
<keyword evidence="2 8" id="KW-0813">Transport</keyword>
<dbReference type="InterPro" id="IPR039426">
    <property type="entry name" value="TonB-dep_rcpt-like"/>
</dbReference>
<reference evidence="10 11" key="1">
    <citation type="submission" date="2017-05" db="EMBL/GenBank/DDBJ databases">
        <authorList>
            <person name="Varghese N."/>
            <person name="Submissions S."/>
        </authorList>
    </citation>
    <scope>NUCLEOTIDE SEQUENCE [LARGE SCALE GENOMIC DNA]</scope>
    <source>
        <strain evidence="10 11">DSM 21985</strain>
    </source>
</reference>
<dbReference type="GO" id="GO:0009279">
    <property type="term" value="C:cell outer membrane"/>
    <property type="evidence" value="ECO:0007669"/>
    <property type="project" value="UniProtKB-SubCell"/>
</dbReference>
<dbReference type="EMBL" id="FXTP01000012">
    <property type="protein sequence ID" value="SMO83902.1"/>
    <property type="molecule type" value="Genomic_DNA"/>
</dbReference>
<dbReference type="Pfam" id="PF13715">
    <property type="entry name" value="CarbopepD_reg_2"/>
    <property type="match status" value="1"/>
</dbReference>
<gene>
    <name evidence="10" type="ORF">SAMN06265219_11278</name>
</gene>
<evidence type="ECO:0000313" key="10">
    <source>
        <dbReference type="EMBL" id="SMO83902.1"/>
    </source>
</evidence>
<evidence type="ECO:0000256" key="3">
    <source>
        <dbReference type="ARBA" id="ARBA00022452"/>
    </source>
</evidence>
<keyword evidence="10" id="KW-0675">Receptor</keyword>
<keyword evidence="3 8" id="KW-1134">Transmembrane beta strand</keyword>
<dbReference type="GO" id="GO:0015344">
    <property type="term" value="F:siderophore uptake transmembrane transporter activity"/>
    <property type="evidence" value="ECO:0007669"/>
    <property type="project" value="TreeGrafter"/>
</dbReference>
<dbReference type="Pfam" id="PF07715">
    <property type="entry name" value="Plug"/>
    <property type="match status" value="1"/>
</dbReference>
<dbReference type="Proteomes" id="UP000317557">
    <property type="component" value="Unassembled WGS sequence"/>
</dbReference>
<evidence type="ECO:0000256" key="5">
    <source>
        <dbReference type="ARBA" id="ARBA00022729"/>
    </source>
</evidence>
<name>A0A521EJ54_9BACT</name>
<dbReference type="InterPro" id="IPR008969">
    <property type="entry name" value="CarboxyPept-like_regulatory"/>
</dbReference>
<dbReference type="PROSITE" id="PS52016">
    <property type="entry name" value="TONB_DEPENDENT_REC_3"/>
    <property type="match status" value="1"/>
</dbReference>
<accession>A0A521EJ54</accession>
<evidence type="ECO:0000256" key="8">
    <source>
        <dbReference type="PROSITE-ProRule" id="PRU01360"/>
    </source>
</evidence>
<keyword evidence="6 8" id="KW-0472">Membrane</keyword>
<dbReference type="InterPro" id="IPR012910">
    <property type="entry name" value="Plug_dom"/>
</dbReference>
<evidence type="ECO:0000256" key="7">
    <source>
        <dbReference type="ARBA" id="ARBA00023237"/>
    </source>
</evidence>
<dbReference type="RefSeq" id="WP_246075290.1">
    <property type="nucleotide sequence ID" value="NZ_FXTP01000012.1"/>
</dbReference>
<dbReference type="SUPFAM" id="SSF49464">
    <property type="entry name" value="Carboxypeptidase regulatory domain-like"/>
    <property type="match status" value="1"/>
</dbReference>
<dbReference type="Gene3D" id="2.40.170.20">
    <property type="entry name" value="TonB-dependent receptor, beta-barrel domain"/>
    <property type="match status" value="1"/>
</dbReference>
<dbReference type="GO" id="GO:0044718">
    <property type="term" value="P:siderophore transmembrane transport"/>
    <property type="evidence" value="ECO:0007669"/>
    <property type="project" value="TreeGrafter"/>
</dbReference>
<organism evidence="10 11">
    <name type="scientific">Gracilimonas mengyeensis</name>
    <dbReference type="NCBI Taxonomy" id="1302730"/>
    <lineage>
        <taxon>Bacteria</taxon>
        <taxon>Pseudomonadati</taxon>
        <taxon>Balneolota</taxon>
        <taxon>Balneolia</taxon>
        <taxon>Balneolales</taxon>
        <taxon>Balneolaceae</taxon>
        <taxon>Gracilimonas</taxon>
    </lineage>
</organism>
<dbReference type="SUPFAM" id="SSF56935">
    <property type="entry name" value="Porins"/>
    <property type="match status" value="1"/>
</dbReference>
<dbReference type="AlphaFoldDB" id="A0A521EJ54"/>
<evidence type="ECO:0000256" key="6">
    <source>
        <dbReference type="ARBA" id="ARBA00023136"/>
    </source>
</evidence>